<feature type="domain" description="Dihydrodipicolinate reductase C-terminal" evidence="15">
    <location>
        <begin position="109"/>
        <end position="244"/>
    </location>
</feature>
<dbReference type="UniPathway" id="UPA00034">
    <property type="reaction ID" value="UER00018"/>
</dbReference>
<comment type="pathway">
    <text evidence="9 13">Amino-acid biosynthesis; L-lysine biosynthesis via DAP pathway; (S)-tetrahydrodipicolinate from L-aspartate: step 4/4.</text>
</comment>
<evidence type="ECO:0000256" key="2">
    <source>
        <dbReference type="ARBA" id="ARBA00022490"/>
    </source>
</evidence>
<dbReference type="Gene3D" id="3.30.360.10">
    <property type="entry name" value="Dihydrodipicolinate Reductase, domain 2"/>
    <property type="match status" value="1"/>
</dbReference>
<feature type="active site" description="Proton donor" evidence="13">
    <location>
        <position position="137"/>
    </location>
</feature>
<evidence type="ECO:0000256" key="1">
    <source>
        <dbReference type="ARBA" id="ARBA00006642"/>
    </source>
</evidence>
<keyword evidence="2 13" id="KW-0963">Cytoplasm</keyword>
<comment type="subcellular location">
    <subcellularLocation>
        <location evidence="13">Cytoplasm</location>
    </subcellularLocation>
</comment>
<dbReference type="GO" id="GO:0005737">
    <property type="term" value="C:cytoplasm"/>
    <property type="evidence" value="ECO:0007669"/>
    <property type="project" value="UniProtKB-SubCell"/>
</dbReference>
<dbReference type="AlphaFoldDB" id="A0A7W9SKX7"/>
<comment type="similarity">
    <text evidence="1 13">Belongs to the DapB family.</text>
</comment>
<comment type="subunit">
    <text evidence="13">Homotetramer.</text>
</comment>
<dbReference type="GO" id="GO:0016726">
    <property type="term" value="F:oxidoreductase activity, acting on CH or CH2 groups, NAD or NADP as acceptor"/>
    <property type="evidence" value="ECO:0007669"/>
    <property type="project" value="UniProtKB-UniRule"/>
</dbReference>
<dbReference type="GO" id="GO:0019877">
    <property type="term" value="P:diaminopimelate biosynthetic process"/>
    <property type="evidence" value="ECO:0007669"/>
    <property type="project" value="UniProtKB-UniRule"/>
</dbReference>
<dbReference type="EC" id="1.17.1.8" evidence="10 13"/>
<keyword evidence="8 13" id="KW-0457">Lysine biosynthesis</keyword>
<protein>
    <recommendedName>
        <fullName evidence="10 13">4-hydroxy-tetrahydrodipicolinate reductase</fullName>
        <shortName evidence="13">HTPA reductase</shortName>
        <ecNumber evidence="10 13">1.17.1.8</ecNumber>
    </recommendedName>
</protein>
<keyword evidence="6 13" id="KW-0560">Oxidoreductase</keyword>
<dbReference type="InterPro" id="IPR036291">
    <property type="entry name" value="NAD(P)-bd_dom_sf"/>
</dbReference>
<proteinExistence type="inferred from homology"/>
<evidence type="ECO:0000259" key="14">
    <source>
        <dbReference type="Pfam" id="PF01113"/>
    </source>
</evidence>
<evidence type="ECO:0000256" key="7">
    <source>
        <dbReference type="ARBA" id="ARBA00023027"/>
    </source>
</evidence>
<dbReference type="CDD" id="cd02274">
    <property type="entry name" value="DHDPR_N"/>
    <property type="match status" value="1"/>
</dbReference>
<feature type="binding site" evidence="13">
    <location>
        <begin position="103"/>
        <end position="106"/>
    </location>
    <ligand>
        <name>NAD(+)</name>
        <dbReference type="ChEBI" id="CHEBI:57540"/>
    </ligand>
</feature>
<dbReference type="Pfam" id="PF01113">
    <property type="entry name" value="DapB_N"/>
    <property type="match status" value="1"/>
</dbReference>
<feature type="domain" description="Dihydrodipicolinate reductase N-terminal" evidence="14">
    <location>
        <begin position="2"/>
        <end position="106"/>
    </location>
</feature>
<evidence type="ECO:0000256" key="10">
    <source>
        <dbReference type="ARBA" id="ARBA00038983"/>
    </source>
</evidence>
<evidence type="ECO:0000256" key="4">
    <source>
        <dbReference type="ARBA" id="ARBA00022857"/>
    </source>
</evidence>
<evidence type="ECO:0000256" key="9">
    <source>
        <dbReference type="ARBA" id="ARBA00037922"/>
    </source>
</evidence>
<dbReference type="PIRSF" id="PIRSF000161">
    <property type="entry name" value="DHPR"/>
    <property type="match status" value="1"/>
</dbReference>
<keyword evidence="5 13" id="KW-0220">Diaminopimelate biosynthesis</keyword>
<reference evidence="16 17" key="1">
    <citation type="submission" date="2020-08" db="EMBL/GenBank/DDBJ databases">
        <title>Genomic Encyclopedia of Type Strains, Phase IV (KMG-IV): sequencing the most valuable type-strain genomes for metagenomic binning, comparative biology and taxonomic classification.</title>
        <authorList>
            <person name="Goeker M."/>
        </authorList>
    </citation>
    <scope>NUCLEOTIDE SEQUENCE [LARGE SCALE GENOMIC DNA]</scope>
    <source>
        <strain evidence="16 17">DSM 23562</strain>
    </source>
</reference>
<dbReference type="Pfam" id="PF05173">
    <property type="entry name" value="DapB_C"/>
    <property type="match status" value="1"/>
</dbReference>
<dbReference type="PANTHER" id="PTHR20836">
    <property type="entry name" value="DIHYDRODIPICOLINATE REDUCTASE"/>
    <property type="match status" value="1"/>
</dbReference>
<comment type="function">
    <text evidence="13">Catalyzes the conversion of 4-hydroxy-tetrahydrodipicolinate (HTPA) to tetrahydrodipicolinate.</text>
</comment>
<feature type="binding site" evidence="13">
    <location>
        <position position="134"/>
    </location>
    <ligand>
        <name>(S)-2,3,4,5-tetrahydrodipicolinate</name>
        <dbReference type="ChEBI" id="CHEBI:16845"/>
    </ligand>
</feature>
<comment type="catalytic activity">
    <reaction evidence="12 13">
        <text>(S)-2,3,4,5-tetrahydrodipicolinate + NAD(+) + H2O = (2S,4S)-4-hydroxy-2,3,4,5-tetrahydrodipicolinate + NADH + H(+)</text>
        <dbReference type="Rhea" id="RHEA:35323"/>
        <dbReference type="ChEBI" id="CHEBI:15377"/>
        <dbReference type="ChEBI" id="CHEBI:15378"/>
        <dbReference type="ChEBI" id="CHEBI:16845"/>
        <dbReference type="ChEBI" id="CHEBI:57540"/>
        <dbReference type="ChEBI" id="CHEBI:57945"/>
        <dbReference type="ChEBI" id="CHEBI:67139"/>
        <dbReference type="EC" id="1.17.1.8"/>
    </reaction>
</comment>
<evidence type="ECO:0000259" key="15">
    <source>
        <dbReference type="Pfam" id="PF05173"/>
    </source>
</evidence>
<dbReference type="GO" id="GO:0051287">
    <property type="term" value="F:NAD binding"/>
    <property type="evidence" value="ECO:0007669"/>
    <property type="project" value="UniProtKB-UniRule"/>
</dbReference>
<dbReference type="Gene3D" id="3.40.50.720">
    <property type="entry name" value="NAD(P)-binding Rossmann-like Domain"/>
    <property type="match status" value="1"/>
</dbReference>
<dbReference type="GO" id="GO:0050661">
    <property type="term" value="F:NADP binding"/>
    <property type="evidence" value="ECO:0007669"/>
    <property type="project" value="UniProtKB-UniRule"/>
</dbReference>
<dbReference type="HAMAP" id="MF_00102">
    <property type="entry name" value="DapB"/>
    <property type="match status" value="1"/>
</dbReference>
<dbReference type="InterPro" id="IPR000846">
    <property type="entry name" value="DapB_N"/>
</dbReference>
<dbReference type="GO" id="GO:0008839">
    <property type="term" value="F:4-hydroxy-tetrahydrodipicolinate reductase"/>
    <property type="evidence" value="ECO:0007669"/>
    <property type="project" value="UniProtKB-UniRule"/>
</dbReference>
<evidence type="ECO:0000313" key="17">
    <source>
        <dbReference type="Proteomes" id="UP000520814"/>
    </source>
</evidence>
<evidence type="ECO:0000256" key="12">
    <source>
        <dbReference type="ARBA" id="ARBA00049396"/>
    </source>
</evidence>
<dbReference type="InterPro" id="IPR022664">
    <property type="entry name" value="DapB_N_CS"/>
</dbReference>
<comment type="caution">
    <text evidence="13">Was originally thought to be a dihydrodipicolinate reductase (DHDPR), catalyzing the conversion of dihydrodipicolinate to tetrahydrodipicolinate. However, it was shown in E.coli that the substrate of the enzymatic reaction is not dihydrodipicolinate (DHDP) but in fact (2S,4S)-4-hydroxy-2,3,4,5-tetrahydrodipicolinic acid (HTPA), the product released by the DapA-catalyzed reaction.</text>
</comment>
<dbReference type="GO" id="GO:0009089">
    <property type="term" value="P:lysine biosynthetic process via diaminopimelate"/>
    <property type="evidence" value="ECO:0007669"/>
    <property type="project" value="UniProtKB-UniRule"/>
</dbReference>
<dbReference type="SUPFAM" id="SSF55347">
    <property type="entry name" value="Glyceraldehyde-3-phosphate dehydrogenase-like, C-terminal domain"/>
    <property type="match status" value="1"/>
</dbReference>
<keyword evidence="4 13" id="KW-0521">NADP</keyword>
<dbReference type="NCBIfam" id="TIGR00036">
    <property type="entry name" value="dapB"/>
    <property type="match status" value="1"/>
</dbReference>
<evidence type="ECO:0000256" key="3">
    <source>
        <dbReference type="ARBA" id="ARBA00022605"/>
    </source>
</evidence>
<name>A0A7W9SKX7_ARMRO</name>
<dbReference type="EMBL" id="JACHGW010000001">
    <property type="protein sequence ID" value="MBB6048485.1"/>
    <property type="molecule type" value="Genomic_DNA"/>
</dbReference>
<comment type="catalytic activity">
    <reaction evidence="11 13">
        <text>(S)-2,3,4,5-tetrahydrodipicolinate + NADP(+) + H2O = (2S,4S)-4-hydroxy-2,3,4,5-tetrahydrodipicolinate + NADPH + H(+)</text>
        <dbReference type="Rhea" id="RHEA:35331"/>
        <dbReference type="ChEBI" id="CHEBI:15377"/>
        <dbReference type="ChEBI" id="CHEBI:15378"/>
        <dbReference type="ChEBI" id="CHEBI:16845"/>
        <dbReference type="ChEBI" id="CHEBI:57783"/>
        <dbReference type="ChEBI" id="CHEBI:58349"/>
        <dbReference type="ChEBI" id="CHEBI:67139"/>
        <dbReference type="EC" id="1.17.1.8"/>
    </reaction>
</comment>
<feature type="binding site" evidence="13">
    <location>
        <begin position="8"/>
        <end position="13"/>
    </location>
    <ligand>
        <name>NAD(+)</name>
        <dbReference type="ChEBI" id="CHEBI:57540"/>
    </ligand>
</feature>
<evidence type="ECO:0000256" key="8">
    <source>
        <dbReference type="ARBA" id="ARBA00023154"/>
    </source>
</evidence>
<evidence type="ECO:0000256" key="11">
    <source>
        <dbReference type="ARBA" id="ARBA00049080"/>
    </source>
</evidence>
<feature type="active site" description="Proton donor/acceptor" evidence="13">
    <location>
        <position position="133"/>
    </location>
</feature>
<dbReference type="InterPro" id="IPR023940">
    <property type="entry name" value="DHDPR_bac"/>
</dbReference>
<gene>
    <name evidence="13" type="primary">dapB</name>
    <name evidence="16" type="ORF">HNQ39_000247</name>
</gene>
<keyword evidence="3 13" id="KW-0028">Amino-acid biosynthesis</keyword>
<keyword evidence="17" id="KW-1185">Reference proteome</keyword>
<dbReference type="Proteomes" id="UP000520814">
    <property type="component" value="Unassembled WGS sequence"/>
</dbReference>
<evidence type="ECO:0000256" key="13">
    <source>
        <dbReference type="HAMAP-Rule" id="MF_00102"/>
    </source>
</evidence>
<evidence type="ECO:0000256" key="5">
    <source>
        <dbReference type="ARBA" id="ARBA00022915"/>
    </source>
</evidence>
<feature type="binding site" evidence="13">
    <location>
        <begin position="77"/>
        <end position="79"/>
    </location>
    <ligand>
        <name>NAD(+)</name>
        <dbReference type="ChEBI" id="CHEBI:57540"/>
    </ligand>
</feature>
<dbReference type="InterPro" id="IPR022663">
    <property type="entry name" value="DapB_C"/>
</dbReference>
<dbReference type="FunFam" id="3.30.360.10:FF:000009">
    <property type="entry name" value="4-hydroxy-tetrahydrodipicolinate reductase"/>
    <property type="match status" value="1"/>
</dbReference>
<dbReference type="PROSITE" id="PS01298">
    <property type="entry name" value="DAPB"/>
    <property type="match status" value="1"/>
</dbReference>
<organism evidence="16 17">
    <name type="scientific">Armatimonas rosea</name>
    <dbReference type="NCBI Taxonomy" id="685828"/>
    <lineage>
        <taxon>Bacteria</taxon>
        <taxon>Bacillati</taxon>
        <taxon>Armatimonadota</taxon>
        <taxon>Armatimonadia</taxon>
        <taxon>Armatimonadales</taxon>
        <taxon>Armatimonadaceae</taxon>
        <taxon>Armatimonas</taxon>
    </lineage>
</organism>
<dbReference type="RefSeq" id="WP_184192110.1">
    <property type="nucleotide sequence ID" value="NZ_JACHGW010000001.1"/>
</dbReference>
<accession>A0A7W9SKX7</accession>
<comment type="caution">
    <text evidence="16">The sequence shown here is derived from an EMBL/GenBank/DDBJ whole genome shotgun (WGS) entry which is preliminary data.</text>
</comment>
<dbReference type="PANTHER" id="PTHR20836:SF0">
    <property type="entry name" value="4-HYDROXY-TETRAHYDRODIPICOLINATE REDUCTASE 1, CHLOROPLASTIC-RELATED"/>
    <property type="match status" value="1"/>
</dbReference>
<comment type="caution">
    <text evidence="13">Lacks conserved residue(s) required for the propagation of feature annotation.</text>
</comment>
<feature type="binding site" evidence="13">
    <location>
        <begin position="143"/>
        <end position="144"/>
    </location>
    <ligand>
        <name>(S)-2,3,4,5-tetrahydrodipicolinate</name>
        <dbReference type="ChEBI" id="CHEBI:16845"/>
    </ligand>
</feature>
<evidence type="ECO:0000313" key="16">
    <source>
        <dbReference type="EMBL" id="MBB6048485.1"/>
    </source>
</evidence>
<evidence type="ECO:0000256" key="6">
    <source>
        <dbReference type="ARBA" id="ARBA00023002"/>
    </source>
</evidence>
<keyword evidence="7 13" id="KW-0520">NAD</keyword>
<sequence length="244" mass="25610">MIKVAVTGALGRMGSEVVRAVQAAEGMEIVAQIELGDNLADELKYSDAQVMVDFTIPASALANIRTALASKVIPIVGTSGLSPADLDEIRGLCETHQTACLIAPNFAIGALLMMQFAAQAAKYLPDVEIIELHHEKKVDAPSGTAVKTAQMIAAARTGTPIPRPETAFESHAGATGAEVDGVPVHSVRLPGFVASQEIIFGAQGQRLSLRHDSLDRTSFMPGVVLAIQKSASLKGLTYGLENLL</sequence>
<dbReference type="SUPFAM" id="SSF51735">
    <property type="entry name" value="NAD(P)-binding Rossmann-fold domains"/>
    <property type="match status" value="1"/>
</dbReference>